<organism evidence="1 2">
    <name type="scientific">Gellertiella hungarica</name>
    <dbReference type="NCBI Taxonomy" id="1572859"/>
    <lineage>
        <taxon>Bacteria</taxon>
        <taxon>Pseudomonadati</taxon>
        <taxon>Pseudomonadota</taxon>
        <taxon>Alphaproteobacteria</taxon>
        <taxon>Hyphomicrobiales</taxon>
        <taxon>Rhizobiaceae</taxon>
        <taxon>Gellertiella</taxon>
    </lineage>
</organism>
<dbReference type="Proteomes" id="UP000528286">
    <property type="component" value="Unassembled WGS sequence"/>
</dbReference>
<comment type="caution">
    <text evidence="1">The sequence shown here is derived from an EMBL/GenBank/DDBJ whole genome shotgun (WGS) entry which is preliminary data.</text>
</comment>
<protein>
    <submittedName>
        <fullName evidence="1">Uncharacterized protein</fullName>
    </submittedName>
</protein>
<gene>
    <name evidence="1" type="ORF">GGR23_004611</name>
</gene>
<proteinExistence type="predicted"/>
<sequence>MTSIYETYAAKICRHVELPSGTYDSQKLNSYIMALPLGEAHAALDKVELESLPRLGDTLSLNDHMQANFFSLLLNPERGIWEFTKPVLIKRQHLERMEGWRDWRTLSVYLRQQDLEPAAVFRNTPIPIKAGPFETVDYYAADIRVVLGRSAPFVWAP</sequence>
<evidence type="ECO:0000313" key="2">
    <source>
        <dbReference type="Proteomes" id="UP000528286"/>
    </source>
</evidence>
<keyword evidence="2" id="KW-1185">Reference proteome</keyword>
<dbReference type="AlphaFoldDB" id="A0A7W6J9Q0"/>
<accession>A0A7W6J9Q0</accession>
<dbReference type="RefSeq" id="WP_183368565.1">
    <property type="nucleotide sequence ID" value="NZ_JACIEZ010000022.1"/>
</dbReference>
<evidence type="ECO:0000313" key="1">
    <source>
        <dbReference type="EMBL" id="MBB4067378.1"/>
    </source>
</evidence>
<name>A0A7W6J9Q0_9HYPH</name>
<reference evidence="1 2" key="1">
    <citation type="submission" date="2020-08" db="EMBL/GenBank/DDBJ databases">
        <title>Genomic Encyclopedia of Type Strains, Phase IV (KMG-IV): sequencing the most valuable type-strain genomes for metagenomic binning, comparative biology and taxonomic classification.</title>
        <authorList>
            <person name="Goeker M."/>
        </authorList>
    </citation>
    <scope>NUCLEOTIDE SEQUENCE [LARGE SCALE GENOMIC DNA]</scope>
    <source>
        <strain evidence="1 2">DSM 29853</strain>
    </source>
</reference>
<dbReference type="EMBL" id="JACIEZ010000022">
    <property type="protein sequence ID" value="MBB4067378.1"/>
    <property type="molecule type" value="Genomic_DNA"/>
</dbReference>